<keyword evidence="6 11" id="KW-0378">Hydrolase</keyword>
<comment type="subcellular location">
    <subcellularLocation>
        <location evidence="2">Membrane</location>
        <topology evidence="2">Multi-pass membrane protein</topology>
    </subcellularLocation>
</comment>
<dbReference type="PANTHER" id="PTHR42837:SF2">
    <property type="entry name" value="MEMBRANE METALLOPROTEASE ARASP2, CHLOROPLASTIC-RELATED"/>
    <property type="match status" value="1"/>
</dbReference>
<keyword evidence="10 11" id="KW-0472">Membrane</keyword>
<dbReference type="RefSeq" id="WP_250419324.1">
    <property type="nucleotide sequence ID" value="NZ_JAJKBJ010000003.1"/>
</dbReference>
<reference evidence="13" key="1">
    <citation type="submission" date="2021-11" db="EMBL/GenBank/DDBJ databases">
        <title>Legionella maioricencis sp. nov., a new species isolated from hot water samples in Mallorca.</title>
        <authorList>
            <person name="Crespi S."/>
            <person name="Drasar V."/>
            <person name="Salva-Serra F."/>
            <person name="Jaen-Luchoro D."/>
            <person name="Pineiro-Iglesias B."/>
            <person name="Aliaga F."/>
            <person name="Fernandez-Juarez V."/>
            <person name="Coll G."/>
            <person name="Moore E.R.B."/>
            <person name="Bennasar-Figueras A."/>
        </authorList>
    </citation>
    <scope>NUCLEOTIDE SEQUENCE</scope>
    <source>
        <strain evidence="13">HCPI-6</strain>
    </source>
</reference>
<dbReference type="InterPro" id="IPR008915">
    <property type="entry name" value="Peptidase_M50"/>
</dbReference>
<keyword evidence="8 11" id="KW-1133">Transmembrane helix</keyword>
<evidence type="ECO:0000256" key="3">
    <source>
        <dbReference type="ARBA" id="ARBA00007931"/>
    </source>
</evidence>
<dbReference type="SMART" id="SM00228">
    <property type="entry name" value="PDZ"/>
    <property type="match status" value="2"/>
</dbReference>
<dbReference type="GO" id="GO:0046872">
    <property type="term" value="F:metal ion binding"/>
    <property type="evidence" value="ECO:0007669"/>
    <property type="project" value="UniProtKB-KW"/>
</dbReference>
<dbReference type="Pfam" id="PF17820">
    <property type="entry name" value="PDZ_6"/>
    <property type="match status" value="1"/>
</dbReference>
<evidence type="ECO:0000256" key="11">
    <source>
        <dbReference type="RuleBase" id="RU362031"/>
    </source>
</evidence>
<keyword evidence="4" id="KW-0645">Protease</keyword>
<dbReference type="EC" id="3.4.24.-" evidence="11"/>
<comment type="cofactor">
    <cofactor evidence="1 11">
        <name>Zn(2+)</name>
        <dbReference type="ChEBI" id="CHEBI:29105"/>
    </cofactor>
</comment>
<dbReference type="GO" id="GO:0016020">
    <property type="term" value="C:membrane"/>
    <property type="evidence" value="ECO:0007669"/>
    <property type="project" value="UniProtKB-SubCell"/>
</dbReference>
<dbReference type="Proteomes" id="UP001139721">
    <property type="component" value="Unassembled WGS sequence"/>
</dbReference>
<dbReference type="InterPro" id="IPR041489">
    <property type="entry name" value="PDZ_6"/>
</dbReference>
<feature type="transmembrane region" description="Helical" evidence="11">
    <location>
        <begin position="424"/>
        <end position="442"/>
    </location>
</feature>
<evidence type="ECO:0000313" key="14">
    <source>
        <dbReference type="Proteomes" id="UP001139721"/>
    </source>
</evidence>
<keyword evidence="5 11" id="KW-0812">Transmembrane</keyword>
<dbReference type="NCBIfam" id="TIGR00054">
    <property type="entry name" value="RIP metalloprotease RseP"/>
    <property type="match status" value="1"/>
</dbReference>
<keyword evidence="9 11" id="KW-0482">Metalloprotease</keyword>
<dbReference type="PROSITE" id="PS50106">
    <property type="entry name" value="PDZ"/>
    <property type="match status" value="1"/>
</dbReference>
<keyword evidence="14" id="KW-1185">Reference proteome</keyword>
<dbReference type="GO" id="GO:0006508">
    <property type="term" value="P:proteolysis"/>
    <property type="evidence" value="ECO:0007669"/>
    <property type="project" value="UniProtKB-KW"/>
</dbReference>
<dbReference type="PANTHER" id="PTHR42837">
    <property type="entry name" value="REGULATOR OF SIGMA-E PROTEASE RSEP"/>
    <property type="match status" value="1"/>
</dbReference>
<dbReference type="InterPro" id="IPR036034">
    <property type="entry name" value="PDZ_sf"/>
</dbReference>
<evidence type="ECO:0000256" key="4">
    <source>
        <dbReference type="ARBA" id="ARBA00022670"/>
    </source>
</evidence>
<dbReference type="InterPro" id="IPR004387">
    <property type="entry name" value="Pept_M50_Zn"/>
</dbReference>
<evidence type="ECO:0000256" key="6">
    <source>
        <dbReference type="ARBA" id="ARBA00022801"/>
    </source>
</evidence>
<sequence>MLITLLYFLLALLLLVIVHEYGHFQIARWCGVKVLRFSFGFGKVLARWHDKRGTEYAWSLIPLGGYVKMLDESEGNVDEKEKHLAFNNQSVLVRIAIVLAGPLFNFIFAFIALWFVLVIGMHSLAPMIESVKPNSIAAKAGLTPKEEIIALNDVKINSWRDFQYAMMPLVGSQETVSLTVKSLVDGHQSVVSLPLANWKLDDKRPDPLKSLGIEPFIPTVPPVIGEVVPDSPAEKAGLHVADKILSVDGKPFDDWLFLVDYVRVRPDTRLTLQIQRRGTVQNIELLTGSQQNQGKNEGFIGVRSQKVDWPAHWLRLERQSPLEAIGTAFKQTIHLTGTTFTLMSRLITGKLGLNSISGPVGIAQGAGDSGRGGLVSYLFFLALVSISLGALNLLPIPMLDGGHLLYYVVEIIRRKPLSDGVKSIGLYIGLFLLVALMFVALTNDISRLTG</sequence>
<evidence type="ECO:0000256" key="9">
    <source>
        <dbReference type="ARBA" id="ARBA00023049"/>
    </source>
</evidence>
<dbReference type="AlphaFoldDB" id="A0A9X2CYR1"/>
<gene>
    <name evidence="13" type="primary">rseP</name>
    <name evidence="13" type="ORF">LOX96_04605</name>
</gene>
<evidence type="ECO:0000256" key="1">
    <source>
        <dbReference type="ARBA" id="ARBA00001947"/>
    </source>
</evidence>
<dbReference type="EMBL" id="JAJKBJ010000003">
    <property type="protein sequence ID" value="MCL9683364.1"/>
    <property type="molecule type" value="Genomic_DNA"/>
</dbReference>
<evidence type="ECO:0000256" key="10">
    <source>
        <dbReference type="ARBA" id="ARBA00023136"/>
    </source>
</evidence>
<comment type="similarity">
    <text evidence="3 11">Belongs to the peptidase M50B family.</text>
</comment>
<feature type="transmembrane region" description="Helical" evidence="11">
    <location>
        <begin position="91"/>
        <end position="117"/>
    </location>
</feature>
<dbReference type="Pfam" id="PF02163">
    <property type="entry name" value="Peptidase_M50"/>
    <property type="match status" value="1"/>
</dbReference>
<dbReference type="InterPro" id="IPR001478">
    <property type="entry name" value="PDZ"/>
</dbReference>
<protein>
    <recommendedName>
        <fullName evidence="11">Zinc metalloprotease</fullName>
        <ecNumber evidence="11">3.4.24.-</ecNumber>
    </recommendedName>
</protein>
<proteinExistence type="inferred from homology"/>
<comment type="caution">
    <text evidence="13">The sequence shown here is derived from an EMBL/GenBank/DDBJ whole genome shotgun (WGS) entry which is preliminary data.</text>
</comment>
<keyword evidence="11" id="KW-0479">Metal-binding</keyword>
<name>A0A9X2CYR1_9GAMM</name>
<feature type="transmembrane region" description="Helical" evidence="11">
    <location>
        <begin position="374"/>
        <end position="396"/>
    </location>
</feature>
<evidence type="ECO:0000256" key="8">
    <source>
        <dbReference type="ARBA" id="ARBA00022989"/>
    </source>
</evidence>
<evidence type="ECO:0000256" key="7">
    <source>
        <dbReference type="ARBA" id="ARBA00022833"/>
    </source>
</evidence>
<dbReference type="Gene3D" id="2.30.42.10">
    <property type="match status" value="2"/>
</dbReference>
<dbReference type="CDD" id="cd23081">
    <property type="entry name" value="cpPDZ_EcRseP-like"/>
    <property type="match status" value="1"/>
</dbReference>
<dbReference type="SUPFAM" id="SSF50156">
    <property type="entry name" value="PDZ domain-like"/>
    <property type="match status" value="2"/>
</dbReference>
<evidence type="ECO:0000256" key="2">
    <source>
        <dbReference type="ARBA" id="ARBA00004141"/>
    </source>
</evidence>
<organism evidence="13 14">
    <name type="scientific">Legionella maioricensis</name>
    <dbReference type="NCBI Taxonomy" id="2896528"/>
    <lineage>
        <taxon>Bacteria</taxon>
        <taxon>Pseudomonadati</taxon>
        <taxon>Pseudomonadota</taxon>
        <taxon>Gammaproteobacteria</taxon>
        <taxon>Legionellales</taxon>
        <taxon>Legionellaceae</taxon>
        <taxon>Legionella</taxon>
    </lineage>
</organism>
<evidence type="ECO:0000313" key="13">
    <source>
        <dbReference type="EMBL" id="MCL9683364.1"/>
    </source>
</evidence>
<evidence type="ECO:0000259" key="12">
    <source>
        <dbReference type="PROSITE" id="PS50106"/>
    </source>
</evidence>
<keyword evidence="7 11" id="KW-0862">Zinc</keyword>
<evidence type="ECO:0000256" key="5">
    <source>
        <dbReference type="ARBA" id="ARBA00022692"/>
    </source>
</evidence>
<dbReference type="CDD" id="cd06163">
    <property type="entry name" value="S2P-M50_PDZ_RseP-like"/>
    <property type="match status" value="2"/>
</dbReference>
<accession>A0A9X2CYR1</accession>
<dbReference type="GO" id="GO:0004222">
    <property type="term" value="F:metalloendopeptidase activity"/>
    <property type="evidence" value="ECO:0007669"/>
    <property type="project" value="InterPro"/>
</dbReference>
<feature type="domain" description="PDZ" evidence="12">
    <location>
        <begin position="223"/>
        <end position="254"/>
    </location>
</feature>